<keyword evidence="1" id="KW-0347">Helicase</keyword>
<keyword evidence="2" id="KW-1185">Reference proteome</keyword>
<accession>W6QW72</accession>
<reference evidence="1" key="1">
    <citation type="journal article" date="2014" name="Nat. Commun.">
        <title>Multiple recent horizontal transfers of a large genomic region in cheese making fungi.</title>
        <authorList>
            <person name="Cheeseman K."/>
            <person name="Ropars J."/>
            <person name="Renault P."/>
            <person name="Dupont J."/>
            <person name="Gouzy J."/>
            <person name="Branca A."/>
            <person name="Abraham A.L."/>
            <person name="Ceppi M."/>
            <person name="Conseiller E."/>
            <person name="Debuchy R."/>
            <person name="Malagnac F."/>
            <person name="Goarin A."/>
            <person name="Silar P."/>
            <person name="Lacoste S."/>
            <person name="Sallet E."/>
            <person name="Bensimon A."/>
            <person name="Giraud T."/>
            <person name="Brygoo Y."/>
        </authorList>
    </citation>
    <scope>NUCLEOTIDE SEQUENCE [LARGE SCALE GENOMIC DNA]</scope>
    <source>
        <strain evidence="1">FM164</strain>
    </source>
</reference>
<evidence type="ECO:0000313" key="1">
    <source>
        <dbReference type="EMBL" id="CDM38399.1"/>
    </source>
</evidence>
<keyword evidence="1" id="KW-0067">ATP-binding</keyword>
<dbReference type="AlphaFoldDB" id="W6QW72"/>
<dbReference type="Proteomes" id="UP000030686">
    <property type="component" value="Unassembled WGS sequence"/>
</dbReference>
<dbReference type="GO" id="GO:0004386">
    <property type="term" value="F:helicase activity"/>
    <property type="evidence" value="ECO:0007669"/>
    <property type="project" value="UniProtKB-KW"/>
</dbReference>
<proteinExistence type="predicted"/>
<name>W6QW72_PENRF</name>
<gene>
    <name evidence="1" type="ORF">PROQFM164_S12g000008</name>
</gene>
<evidence type="ECO:0000313" key="2">
    <source>
        <dbReference type="Proteomes" id="UP000030686"/>
    </source>
</evidence>
<organism evidence="1 2">
    <name type="scientific">Penicillium roqueforti (strain FM164)</name>
    <dbReference type="NCBI Taxonomy" id="1365484"/>
    <lineage>
        <taxon>Eukaryota</taxon>
        <taxon>Fungi</taxon>
        <taxon>Dikarya</taxon>
        <taxon>Ascomycota</taxon>
        <taxon>Pezizomycotina</taxon>
        <taxon>Eurotiomycetes</taxon>
        <taxon>Eurotiomycetidae</taxon>
        <taxon>Eurotiales</taxon>
        <taxon>Aspergillaceae</taxon>
        <taxon>Penicillium</taxon>
    </lineage>
</organism>
<dbReference type="EMBL" id="HG792026">
    <property type="protein sequence ID" value="CDM38399.1"/>
    <property type="molecule type" value="Genomic_DNA"/>
</dbReference>
<sequence>MQHRLERIDINEYHVMLNDQKDFRSVMAQLGRLSGFGVQMVCHGDLAAA</sequence>
<dbReference type="OrthoDB" id="2608216at2759"/>
<keyword evidence="1" id="KW-0547">Nucleotide-binding</keyword>
<keyword evidence="1" id="KW-0378">Hydrolase</keyword>
<protein>
    <submittedName>
        <fullName evidence="1">DNA helicase, ATP-dependent, RecQ type</fullName>
    </submittedName>
</protein>